<reference evidence="13" key="1">
    <citation type="journal article" date="2019" name="Int. J. Syst. Evol. Microbiol.">
        <title>The Global Catalogue of Microorganisms (GCM) 10K type strain sequencing project: providing services to taxonomists for standard genome sequencing and annotation.</title>
        <authorList>
            <consortium name="The Broad Institute Genomics Platform"/>
            <consortium name="The Broad Institute Genome Sequencing Center for Infectious Disease"/>
            <person name="Wu L."/>
            <person name="Ma J."/>
        </authorList>
    </citation>
    <scope>NUCLEOTIDE SEQUENCE [LARGE SCALE GENOMIC DNA]</scope>
    <source>
        <strain evidence="13">CECT 7477</strain>
    </source>
</reference>
<keyword evidence="7" id="KW-0653">Protein transport</keyword>
<evidence type="ECO:0000256" key="7">
    <source>
        <dbReference type="ARBA" id="ARBA00022927"/>
    </source>
</evidence>
<dbReference type="PANTHER" id="PTHR33446">
    <property type="entry name" value="PROTEIN TONB-RELATED"/>
    <property type="match status" value="1"/>
</dbReference>
<dbReference type="Pfam" id="PF03544">
    <property type="entry name" value="TonB_C"/>
    <property type="match status" value="1"/>
</dbReference>
<dbReference type="PANTHER" id="PTHR33446:SF2">
    <property type="entry name" value="PROTEIN TONB"/>
    <property type="match status" value="1"/>
</dbReference>
<evidence type="ECO:0000256" key="4">
    <source>
        <dbReference type="ARBA" id="ARBA00022475"/>
    </source>
</evidence>
<name>A0ABV8JUR1_9FLAO</name>
<keyword evidence="13" id="KW-1185">Reference proteome</keyword>
<dbReference type="RefSeq" id="WP_192463458.1">
    <property type="nucleotide sequence ID" value="NZ_JACYFJ010000008.1"/>
</dbReference>
<sequence length="234" mass="26755">MESKKNPKADINRDRGIYFLFALLFVLLVTLLALEWKTYDKNYGYVASMNVQDELIEEVPFTTHIKTPPPPAPLTAPPIIEIIEDDEEVIETEMASTETDQNKEIIEVADVEVMENDEPESIPFITIEEVPVFPGCEKAKDKRACFQEMLMKHIKKNFKYPEIAQEMGIEGRVSTMFVIEKDGSIGQIQMRGPDKLLENEAKRIIGKLPKMTPGKQRDRAVRVPFSIPINFKLQ</sequence>
<dbReference type="Gene3D" id="3.30.1150.10">
    <property type="match status" value="1"/>
</dbReference>
<feature type="domain" description="TonB C-terminal" evidence="11">
    <location>
        <begin position="145"/>
        <end position="234"/>
    </location>
</feature>
<evidence type="ECO:0000256" key="1">
    <source>
        <dbReference type="ARBA" id="ARBA00004383"/>
    </source>
</evidence>
<feature type="transmembrane region" description="Helical" evidence="10">
    <location>
        <begin position="16"/>
        <end position="34"/>
    </location>
</feature>
<keyword evidence="9 10" id="KW-0472">Membrane</keyword>
<evidence type="ECO:0000313" key="12">
    <source>
        <dbReference type="EMBL" id="MFC4096529.1"/>
    </source>
</evidence>
<keyword evidence="4" id="KW-1003">Cell membrane</keyword>
<organism evidence="12 13">
    <name type="scientific">Euzebyella saccharophila</name>
    <dbReference type="NCBI Taxonomy" id="679664"/>
    <lineage>
        <taxon>Bacteria</taxon>
        <taxon>Pseudomonadati</taxon>
        <taxon>Bacteroidota</taxon>
        <taxon>Flavobacteriia</taxon>
        <taxon>Flavobacteriales</taxon>
        <taxon>Flavobacteriaceae</taxon>
        <taxon>Euzebyella</taxon>
    </lineage>
</organism>
<evidence type="ECO:0000256" key="10">
    <source>
        <dbReference type="SAM" id="Phobius"/>
    </source>
</evidence>
<keyword evidence="8 10" id="KW-1133">Transmembrane helix</keyword>
<evidence type="ECO:0000256" key="9">
    <source>
        <dbReference type="ARBA" id="ARBA00023136"/>
    </source>
</evidence>
<keyword evidence="6 10" id="KW-0812">Transmembrane</keyword>
<evidence type="ECO:0000256" key="3">
    <source>
        <dbReference type="ARBA" id="ARBA00022448"/>
    </source>
</evidence>
<dbReference type="PRINTS" id="PR01374">
    <property type="entry name" value="TONBPROTEIN"/>
</dbReference>
<dbReference type="PROSITE" id="PS52015">
    <property type="entry name" value="TONB_CTD"/>
    <property type="match status" value="1"/>
</dbReference>
<dbReference type="InterPro" id="IPR003538">
    <property type="entry name" value="TonB"/>
</dbReference>
<evidence type="ECO:0000259" key="11">
    <source>
        <dbReference type="PROSITE" id="PS52015"/>
    </source>
</evidence>
<dbReference type="SUPFAM" id="SSF74653">
    <property type="entry name" value="TolA/TonB C-terminal domain"/>
    <property type="match status" value="1"/>
</dbReference>
<evidence type="ECO:0000256" key="6">
    <source>
        <dbReference type="ARBA" id="ARBA00022692"/>
    </source>
</evidence>
<comment type="subcellular location">
    <subcellularLocation>
        <location evidence="1">Cell inner membrane</location>
        <topology evidence="1">Single-pass membrane protein</topology>
        <orientation evidence="1">Periplasmic side</orientation>
    </subcellularLocation>
</comment>
<gene>
    <name evidence="12" type="ORF">ACFOUT_11635</name>
</gene>
<accession>A0ABV8JUR1</accession>
<dbReference type="EMBL" id="JBHSAW010000008">
    <property type="protein sequence ID" value="MFC4096529.1"/>
    <property type="molecule type" value="Genomic_DNA"/>
</dbReference>
<dbReference type="InterPro" id="IPR051045">
    <property type="entry name" value="TonB-dependent_transducer"/>
</dbReference>
<protein>
    <submittedName>
        <fullName evidence="12">Energy transducer TonB</fullName>
    </submittedName>
</protein>
<evidence type="ECO:0000256" key="8">
    <source>
        <dbReference type="ARBA" id="ARBA00022989"/>
    </source>
</evidence>
<comment type="similarity">
    <text evidence="2">Belongs to the TonB family.</text>
</comment>
<evidence type="ECO:0000256" key="2">
    <source>
        <dbReference type="ARBA" id="ARBA00006555"/>
    </source>
</evidence>
<proteinExistence type="inferred from homology"/>
<dbReference type="InterPro" id="IPR006260">
    <property type="entry name" value="TonB/TolA_C"/>
</dbReference>
<evidence type="ECO:0000313" key="13">
    <source>
        <dbReference type="Proteomes" id="UP001595814"/>
    </source>
</evidence>
<dbReference type="Proteomes" id="UP001595814">
    <property type="component" value="Unassembled WGS sequence"/>
</dbReference>
<dbReference type="NCBIfam" id="TIGR01352">
    <property type="entry name" value="tonB_Cterm"/>
    <property type="match status" value="1"/>
</dbReference>
<evidence type="ECO:0000256" key="5">
    <source>
        <dbReference type="ARBA" id="ARBA00022519"/>
    </source>
</evidence>
<keyword evidence="3" id="KW-0813">Transport</keyword>
<keyword evidence="5" id="KW-0997">Cell inner membrane</keyword>
<dbReference type="InterPro" id="IPR037682">
    <property type="entry name" value="TonB_C"/>
</dbReference>
<comment type="caution">
    <text evidence="12">The sequence shown here is derived from an EMBL/GenBank/DDBJ whole genome shotgun (WGS) entry which is preliminary data.</text>
</comment>